<dbReference type="SUPFAM" id="SSF53335">
    <property type="entry name" value="S-adenosyl-L-methionine-dependent methyltransferases"/>
    <property type="match status" value="1"/>
</dbReference>
<name>A0A081C009_VECG1</name>
<dbReference type="GO" id="GO:0032259">
    <property type="term" value="P:methylation"/>
    <property type="evidence" value="ECO:0007669"/>
    <property type="project" value="UniProtKB-KW"/>
</dbReference>
<dbReference type="CDD" id="cd02440">
    <property type="entry name" value="AdoMet_MTases"/>
    <property type="match status" value="1"/>
</dbReference>
<dbReference type="InterPro" id="IPR029063">
    <property type="entry name" value="SAM-dependent_MTases_sf"/>
</dbReference>
<proteinExistence type="predicted"/>
<dbReference type="InterPro" id="IPR025714">
    <property type="entry name" value="Methyltranfer_dom"/>
</dbReference>
<dbReference type="InterPro" id="IPR050447">
    <property type="entry name" value="Erg6_SMT_methyltransf"/>
</dbReference>
<dbReference type="Gene3D" id="3.40.50.150">
    <property type="entry name" value="Vaccinia Virus protein VP39"/>
    <property type="match status" value="1"/>
</dbReference>
<evidence type="ECO:0000313" key="2">
    <source>
        <dbReference type="EMBL" id="GAK57914.1"/>
    </source>
</evidence>
<feature type="domain" description="Methyltransferase" evidence="1">
    <location>
        <begin position="46"/>
        <end position="147"/>
    </location>
</feature>
<dbReference type="PANTHER" id="PTHR44068:SF11">
    <property type="entry name" value="GERANYL DIPHOSPHATE 2-C-METHYLTRANSFERASE"/>
    <property type="match status" value="1"/>
</dbReference>
<reference evidence="2" key="1">
    <citation type="journal article" date="2015" name="PeerJ">
        <title>First genomic representation of candidate bacterial phylum KSB3 points to enhanced environmental sensing as a trigger of wastewater bulking.</title>
        <authorList>
            <person name="Sekiguchi Y."/>
            <person name="Ohashi A."/>
            <person name="Parks D.H."/>
            <person name="Yamauchi T."/>
            <person name="Tyson G.W."/>
            <person name="Hugenholtz P."/>
        </authorList>
    </citation>
    <scope>NUCLEOTIDE SEQUENCE [LARGE SCALE GENOMIC DNA]</scope>
</reference>
<evidence type="ECO:0000313" key="3">
    <source>
        <dbReference type="Proteomes" id="UP000030661"/>
    </source>
</evidence>
<dbReference type="HOGENOM" id="CLU_1084444_0_0_0"/>
<gene>
    <name evidence="2" type="ORF">U27_04886</name>
</gene>
<dbReference type="eggNOG" id="COG2226">
    <property type="taxonomic scope" value="Bacteria"/>
</dbReference>
<dbReference type="Proteomes" id="UP000030661">
    <property type="component" value="Unassembled WGS sequence"/>
</dbReference>
<protein>
    <submittedName>
        <fullName evidence="2">Methylase/methyltransferase</fullName>
    </submittedName>
</protein>
<dbReference type="EMBL" id="DF820466">
    <property type="protein sequence ID" value="GAK57914.1"/>
    <property type="molecule type" value="Genomic_DNA"/>
</dbReference>
<accession>A0A081C009</accession>
<evidence type="ECO:0000259" key="1">
    <source>
        <dbReference type="Pfam" id="PF13847"/>
    </source>
</evidence>
<dbReference type="AlphaFoldDB" id="A0A081C009"/>
<dbReference type="STRING" id="1499967.U27_04886"/>
<keyword evidence="2" id="KW-0489">Methyltransferase</keyword>
<dbReference type="GO" id="GO:0008168">
    <property type="term" value="F:methyltransferase activity"/>
    <property type="evidence" value="ECO:0007669"/>
    <property type="project" value="UniProtKB-KW"/>
</dbReference>
<dbReference type="Pfam" id="PF13847">
    <property type="entry name" value="Methyltransf_31"/>
    <property type="match status" value="1"/>
</dbReference>
<dbReference type="PANTHER" id="PTHR44068">
    <property type="entry name" value="ZGC:194242"/>
    <property type="match status" value="1"/>
</dbReference>
<keyword evidence="3" id="KW-1185">Reference proteome</keyword>
<keyword evidence="2" id="KW-0808">Transferase</keyword>
<sequence length="256" mass="29857">MEIENWRLWNHYKKYGDLLYKRAIGELEEMESSKALCQIIDRLYQPGMRVADVGCGAGHYLRSLRQRIDVNIDYTGIDATEYYIELARKAFPEKVQFLVGDIFEIPVEDAMYDLVLNNNVILHLPPPPIKAFGELLRISKKYVVIRTTFGVRNYIIKEVLTREEGFESVEQSESALIQPDGDLSLFRYFNLYTETYIREVIQTLDPTVQIEIIKDDMWASFDNRELTTQTGTRILDNIQVSGNIVLDWRFIVLTKK</sequence>
<organism evidence="2">
    <name type="scientific">Vecturithrix granuli</name>
    <dbReference type="NCBI Taxonomy" id="1499967"/>
    <lineage>
        <taxon>Bacteria</taxon>
        <taxon>Candidatus Moduliflexota</taxon>
        <taxon>Candidatus Vecturitrichia</taxon>
        <taxon>Candidatus Vecturitrichales</taxon>
        <taxon>Candidatus Vecturitrichaceae</taxon>
        <taxon>Candidatus Vecturithrix</taxon>
    </lineage>
</organism>